<dbReference type="RefSeq" id="WP_186507423.1">
    <property type="nucleotide sequence ID" value="NZ_JACNEP010000011.1"/>
</dbReference>
<feature type="transmembrane region" description="Helical" evidence="1">
    <location>
        <begin position="12"/>
        <end position="34"/>
    </location>
</feature>
<organism evidence="2 3">
    <name type="scientific">Neptunicella marina</name>
    <dbReference type="NCBI Taxonomy" id="2125989"/>
    <lineage>
        <taxon>Bacteria</taxon>
        <taxon>Pseudomonadati</taxon>
        <taxon>Pseudomonadota</taxon>
        <taxon>Gammaproteobacteria</taxon>
        <taxon>Alteromonadales</taxon>
        <taxon>Alteromonadaceae</taxon>
        <taxon>Neptunicella</taxon>
    </lineage>
</organism>
<evidence type="ECO:0000313" key="3">
    <source>
        <dbReference type="Proteomes" id="UP000601768"/>
    </source>
</evidence>
<evidence type="ECO:0000313" key="2">
    <source>
        <dbReference type="EMBL" id="MBC3766899.1"/>
    </source>
</evidence>
<keyword evidence="1" id="KW-0812">Transmembrane</keyword>
<feature type="transmembrane region" description="Helical" evidence="1">
    <location>
        <begin position="74"/>
        <end position="97"/>
    </location>
</feature>
<comment type="caution">
    <text evidence="2">The sequence shown here is derived from an EMBL/GenBank/DDBJ whole genome shotgun (WGS) entry which is preliminary data.</text>
</comment>
<gene>
    <name evidence="2" type="ORF">H8B19_13515</name>
</gene>
<dbReference type="EMBL" id="JACNEP010000011">
    <property type="protein sequence ID" value="MBC3766899.1"/>
    <property type="molecule type" value="Genomic_DNA"/>
</dbReference>
<sequence length="104" mass="12474">MNDKLARFLNKKYGILFMVSSVFLVIILLLNLHWRADFTFMQNLSYGYIFRIDEFFDEECNGSGLYRRCTEEHLYFYFKYLAIIPMVTFVFGLFGYLNDAERNA</sequence>
<keyword evidence="1" id="KW-1133">Transmembrane helix</keyword>
<keyword evidence="1" id="KW-0472">Membrane</keyword>
<accession>A0A8J6LZZ7</accession>
<dbReference type="AlphaFoldDB" id="A0A8J6LZZ7"/>
<name>A0A8J6LZZ7_9ALTE</name>
<reference evidence="2" key="1">
    <citation type="journal article" date="2018" name="Int. J. Syst. Evol. Microbiol.">
        <title>Neptunicella marina gen. nov., sp. nov., isolated from surface seawater.</title>
        <authorList>
            <person name="Liu X."/>
            <person name="Lai Q."/>
            <person name="Du Y."/>
            <person name="Zhang X."/>
            <person name="Liu Z."/>
            <person name="Sun F."/>
            <person name="Shao Z."/>
        </authorList>
    </citation>
    <scope>NUCLEOTIDE SEQUENCE</scope>
    <source>
        <strain evidence="2">S27-2</strain>
    </source>
</reference>
<proteinExistence type="predicted"/>
<protein>
    <submittedName>
        <fullName evidence="2">Uncharacterized protein</fullName>
    </submittedName>
</protein>
<keyword evidence="3" id="KW-1185">Reference proteome</keyword>
<evidence type="ECO:0000256" key="1">
    <source>
        <dbReference type="SAM" id="Phobius"/>
    </source>
</evidence>
<reference evidence="2" key="2">
    <citation type="submission" date="2020-08" db="EMBL/GenBank/DDBJ databases">
        <authorList>
            <person name="Lai Q."/>
        </authorList>
    </citation>
    <scope>NUCLEOTIDE SEQUENCE</scope>
    <source>
        <strain evidence="2">S27-2</strain>
    </source>
</reference>
<dbReference type="Proteomes" id="UP000601768">
    <property type="component" value="Unassembled WGS sequence"/>
</dbReference>